<keyword evidence="1" id="KW-0238">DNA-binding</keyword>
<dbReference type="SUPFAM" id="SSF56349">
    <property type="entry name" value="DNA breaking-rejoining enzymes"/>
    <property type="match status" value="1"/>
</dbReference>
<comment type="caution">
    <text evidence="4">The sequence shown here is derived from an EMBL/GenBank/DDBJ whole genome shotgun (WGS) entry which is preliminary data.</text>
</comment>
<sequence length="157" mass="16146">ELAAAGLAPMSVRHIHAELHRALEQGVRRGAVARNVAALVDPPQAVRSEMRPLTPEQVRALLAAARGDRLEALCVLAGTTGMRRGELLGLRWADVDLAGGAAGGGGLVAGPGVGILLGARHAAGGGQRPAPVVRPAGWRGRGARRSGYTICAARRRP</sequence>
<dbReference type="InterPro" id="IPR011010">
    <property type="entry name" value="DNA_brk_join_enz"/>
</dbReference>
<reference evidence="4" key="2">
    <citation type="journal article" date="2014" name="ISME J.">
        <title>Microbial stratification in low pH oxic and suboxic macroscopic growths along an acid mine drainage.</title>
        <authorList>
            <person name="Mendez-Garcia C."/>
            <person name="Mesa V."/>
            <person name="Sprenger R.R."/>
            <person name="Richter M."/>
            <person name="Diez M.S."/>
            <person name="Solano J."/>
            <person name="Bargiela R."/>
            <person name="Golyshina O.V."/>
            <person name="Manteca A."/>
            <person name="Ramos J.L."/>
            <person name="Gallego J.R."/>
            <person name="Llorente I."/>
            <person name="Martins Dos Santos V.A."/>
            <person name="Jensen O.N."/>
            <person name="Pelaez A.I."/>
            <person name="Sanchez J."/>
            <person name="Ferrer M."/>
        </authorList>
    </citation>
    <scope>NUCLEOTIDE SEQUENCE</scope>
</reference>
<feature type="non-terminal residue" evidence="4">
    <location>
        <position position="1"/>
    </location>
</feature>
<dbReference type="InterPro" id="IPR010998">
    <property type="entry name" value="Integrase_recombinase_N"/>
</dbReference>
<dbReference type="Gene3D" id="1.10.443.10">
    <property type="entry name" value="Intergrase catalytic core"/>
    <property type="match status" value="1"/>
</dbReference>
<proteinExistence type="predicted"/>
<dbReference type="InterPro" id="IPR013762">
    <property type="entry name" value="Integrase-like_cat_sf"/>
</dbReference>
<gene>
    <name evidence="4" type="ORF">B2A_03397</name>
</gene>
<evidence type="ECO:0000313" key="4">
    <source>
        <dbReference type="EMBL" id="EQD60987.1"/>
    </source>
</evidence>
<keyword evidence="2" id="KW-0233">DNA recombination</keyword>
<evidence type="ECO:0000259" key="3">
    <source>
        <dbReference type="PROSITE" id="PS51898"/>
    </source>
</evidence>
<dbReference type="GO" id="GO:0006310">
    <property type="term" value="P:DNA recombination"/>
    <property type="evidence" value="ECO:0007669"/>
    <property type="project" value="UniProtKB-KW"/>
</dbReference>
<dbReference type="InterPro" id="IPR002104">
    <property type="entry name" value="Integrase_catalytic"/>
</dbReference>
<evidence type="ECO:0000256" key="2">
    <source>
        <dbReference type="ARBA" id="ARBA00023172"/>
    </source>
</evidence>
<dbReference type="GO" id="GO:0015074">
    <property type="term" value="P:DNA integration"/>
    <property type="evidence" value="ECO:0007669"/>
    <property type="project" value="InterPro"/>
</dbReference>
<accession>T1AU65</accession>
<dbReference type="EMBL" id="AUZZ01002274">
    <property type="protein sequence ID" value="EQD60987.1"/>
    <property type="molecule type" value="Genomic_DNA"/>
</dbReference>
<dbReference type="Gene3D" id="1.10.150.130">
    <property type="match status" value="1"/>
</dbReference>
<organism evidence="4">
    <name type="scientific">mine drainage metagenome</name>
    <dbReference type="NCBI Taxonomy" id="410659"/>
    <lineage>
        <taxon>unclassified sequences</taxon>
        <taxon>metagenomes</taxon>
        <taxon>ecological metagenomes</taxon>
    </lineage>
</organism>
<protein>
    <submittedName>
        <fullName evidence="4">Phage integrase</fullName>
    </submittedName>
</protein>
<dbReference type="PROSITE" id="PS51898">
    <property type="entry name" value="TYR_RECOMBINASE"/>
    <property type="match status" value="1"/>
</dbReference>
<evidence type="ECO:0000256" key="1">
    <source>
        <dbReference type="ARBA" id="ARBA00023125"/>
    </source>
</evidence>
<name>T1AU65_9ZZZZ</name>
<feature type="domain" description="Tyr recombinase" evidence="3">
    <location>
        <begin position="48"/>
        <end position="157"/>
    </location>
</feature>
<dbReference type="GO" id="GO:0003677">
    <property type="term" value="F:DNA binding"/>
    <property type="evidence" value="ECO:0007669"/>
    <property type="project" value="UniProtKB-KW"/>
</dbReference>
<dbReference type="AlphaFoldDB" id="T1AU65"/>
<reference evidence="4" key="1">
    <citation type="submission" date="2013-08" db="EMBL/GenBank/DDBJ databases">
        <authorList>
            <person name="Mendez C."/>
            <person name="Richter M."/>
            <person name="Ferrer M."/>
            <person name="Sanchez J."/>
        </authorList>
    </citation>
    <scope>NUCLEOTIDE SEQUENCE</scope>
</reference>